<proteinExistence type="predicted"/>
<reference evidence="2" key="1">
    <citation type="submission" date="2013-02" db="EMBL/GenBank/DDBJ databases">
        <authorList>
            <person name="Hughes D."/>
        </authorList>
    </citation>
    <scope>NUCLEOTIDE SEQUENCE</scope>
    <source>
        <strain>Durham</strain>
        <strain evidence="2">NC isolate 2 -- Noor lab</strain>
    </source>
</reference>
<evidence type="ECO:0000313" key="1">
    <source>
        <dbReference type="EnsemblMetazoa" id="MESCA008192-PA"/>
    </source>
</evidence>
<dbReference type="HOGENOM" id="CLU_2796864_0_0_1"/>
<dbReference type="Proteomes" id="UP000015102">
    <property type="component" value="Unassembled WGS sequence"/>
</dbReference>
<protein>
    <submittedName>
        <fullName evidence="1">Uncharacterized protein</fullName>
    </submittedName>
</protein>
<evidence type="ECO:0000313" key="2">
    <source>
        <dbReference type="Proteomes" id="UP000015102"/>
    </source>
</evidence>
<sequence length="68" mass="7700">MEFVFRIERPSTSLAGEESASRGENNWIPTIGISTHIKRRESKTRGSTLITYILPNILLSELPLNLFP</sequence>
<dbReference type="EMBL" id="CAQQ02389567">
    <property type="status" value="NOT_ANNOTATED_CDS"/>
    <property type="molecule type" value="Genomic_DNA"/>
</dbReference>
<dbReference type="EMBL" id="CAQQ02389568">
    <property type="status" value="NOT_ANNOTATED_CDS"/>
    <property type="molecule type" value="Genomic_DNA"/>
</dbReference>
<organism evidence="1 2">
    <name type="scientific">Megaselia scalaris</name>
    <name type="common">Humpbacked fly</name>
    <name type="synonym">Phora scalaris</name>
    <dbReference type="NCBI Taxonomy" id="36166"/>
    <lineage>
        <taxon>Eukaryota</taxon>
        <taxon>Metazoa</taxon>
        <taxon>Ecdysozoa</taxon>
        <taxon>Arthropoda</taxon>
        <taxon>Hexapoda</taxon>
        <taxon>Insecta</taxon>
        <taxon>Pterygota</taxon>
        <taxon>Neoptera</taxon>
        <taxon>Endopterygota</taxon>
        <taxon>Diptera</taxon>
        <taxon>Brachycera</taxon>
        <taxon>Muscomorpha</taxon>
        <taxon>Platypezoidea</taxon>
        <taxon>Phoridae</taxon>
        <taxon>Megaseliini</taxon>
        <taxon>Megaselia</taxon>
    </lineage>
</organism>
<keyword evidence="2" id="KW-1185">Reference proteome</keyword>
<reference evidence="1" key="2">
    <citation type="submission" date="2015-06" db="UniProtKB">
        <authorList>
            <consortium name="EnsemblMetazoa"/>
        </authorList>
    </citation>
    <scope>IDENTIFICATION</scope>
</reference>
<name>T1GWL5_MEGSC</name>
<dbReference type="EnsemblMetazoa" id="MESCA008192-RA">
    <property type="protein sequence ID" value="MESCA008192-PA"/>
    <property type="gene ID" value="MESCA008192"/>
</dbReference>
<accession>T1GWL5</accession>
<dbReference type="AlphaFoldDB" id="T1GWL5"/>